<proteinExistence type="predicted"/>
<reference evidence="2 3" key="2">
    <citation type="submission" date="2017-10" db="EMBL/GenBank/DDBJ databases">
        <title>Extensive intraspecific genome diversity in a model arbuscular mycorrhizal fungus.</title>
        <authorList>
            <person name="Chen E.C.H."/>
            <person name="Morin E."/>
            <person name="Baudet D."/>
            <person name="Noel J."/>
            <person name="Ndikumana S."/>
            <person name="Charron P."/>
            <person name="St-Onge C."/>
            <person name="Giorgi J."/>
            <person name="Grigoriev I.V."/>
            <person name="Roux C."/>
            <person name="Martin F.M."/>
            <person name="Corradi N."/>
        </authorList>
    </citation>
    <scope>NUCLEOTIDE SEQUENCE [LARGE SCALE GENOMIC DNA]</scope>
    <source>
        <strain evidence="2 3">C2</strain>
    </source>
</reference>
<comment type="caution">
    <text evidence="2">The sequence shown here is derived from an EMBL/GenBank/DDBJ whole genome shotgun (WGS) entry which is preliminary data.</text>
</comment>
<dbReference type="VEuPathDB" id="FungiDB:RhiirA1_413576"/>
<feature type="compositionally biased region" description="Low complexity" evidence="1">
    <location>
        <begin position="119"/>
        <end position="128"/>
    </location>
</feature>
<evidence type="ECO:0000313" key="2">
    <source>
        <dbReference type="EMBL" id="PKK76827.1"/>
    </source>
</evidence>
<accession>A0A2N1NSF6</accession>
<protein>
    <submittedName>
        <fullName evidence="2">Uncharacterized protein</fullName>
    </submittedName>
</protein>
<reference evidence="2 3" key="1">
    <citation type="submission" date="2016-04" db="EMBL/GenBank/DDBJ databases">
        <title>Genome analyses suggest a sexual origin of heterokaryosis in a supposedly ancient asexual fungus.</title>
        <authorList>
            <person name="Ropars J."/>
            <person name="Sedzielewska K."/>
            <person name="Noel J."/>
            <person name="Charron P."/>
            <person name="Farinelli L."/>
            <person name="Marton T."/>
            <person name="Kruger M."/>
            <person name="Pelin A."/>
            <person name="Brachmann A."/>
            <person name="Corradi N."/>
        </authorList>
    </citation>
    <scope>NUCLEOTIDE SEQUENCE [LARGE SCALE GENOMIC DNA]</scope>
    <source>
        <strain evidence="2 3">C2</strain>
    </source>
</reference>
<gene>
    <name evidence="2" type="ORF">RhiirC2_733397</name>
</gene>
<dbReference type="AlphaFoldDB" id="A0A2N1NSF6"/>
<name>A0A2N1NSF6_9GLOM</name>
<dbReference type="VEuPathDB" id="FungiDB:FUN_021515"/>
<dbReference type="Proteomes" id="UP000233469">
    <property type="component" value="Unassembled WGS sequence"/>
</dbReference>
<feature type="region of interest" description="Disordered" evidence="1">
    <location>
        <begin position="109"/>
        <end position="129"/>
    </location>
</feature>
<dbReference type="VEuPathDB" id="FungiDB:RhiirFUN_003347"/>
<feature type="non-terminal residue" evidence="2">
    <location>
        <position position="1"/>
    </location>
</feature>
<organism evidence="2 3">
    <name type="scientific">Rhizophagus irregularis</name>
    <dbReference type="NCBI Taxonomy" id="588596"/>
    <lineage>
        <taxon>Eukaryota</taxon>
        <taxon>Fungi</taxon>
        <taxon>Fungi incertae sedis</taxon>
        <taxon>Mucoromycota</taxon>
        <taxon>Glomeromycotina</taxon>
        <taxon>Glomeromycetes</taxon>
        <taxon>Glomerales</taxon>
        <taxon>Glomeraceae</taxon>
        <taxon>Rhizophagus</taxon>
    </lineage>
</organism>
<evidence type="ECO:0000256" key="1">
    <source>
        <dbReference type="SAM" id="MobiDB-lite"/>
    </source>
</evidence>
<sequence>DHNNNNNISNSNFFVNTEGKLGGIFANASQTSSTGTVKNFNKGVIDAKNNAGPLTTNQKGTLTSERSISLNLGDYEDICEQTNSMISQEIPKYNFEGKQEHNTNINIKDNNDAIENSDDNNNNDSENIQSESGLDFSEVVNSLPGWKSFVRWLQEA</sequence>
<dbReference type="EMBL" id="LLXL01000163">
    <property type="protein sequence ID" value="PKK76827.1"/>
    <property type="molecule type" value="Genomic_DNA"/>
</dbReference>
<evidence type="ECO:0000313" key="3">
    <source>
        <dbReference type="Proteomes" id="UP000233469"/>
    </source>
</evidence>